<dbReference type="InterPro" id="IPR015422">
    <property type="entry name" value="PyrdxlP-dep_Trfase_small"/>
</dbReference>
<evidence type="ECO:0000313" key="6">
    <source>
        <dbReference type="Proteomes" id="UP000218542"/>
    </source>
</evidence>
<dbReference type="Pfam" id="PF01041">
    <property type="entry name" value="DegT_DnrJ_EryC1"/>
    <property type="match status" value="1"/>
</dbReference>
<accession>A0A286U467</accession>
<evidence type="ECO:0000256" key="4">
    <source>
        <dbReference type="RuleBase" id="RU004508"/>
    </source>
</evidence>
<dbReference type="SUPFAM" id="SSF53383">
    <property type="entry name" value="PLP-dependent transferases"/>
    <property type="match status" value="1"/>
</dbReference>
<proteinExistence type="inferred from homology"/>
<dbReference type="PANTHER" id="PTHR30244">
    <property type="entry name" value="TRANSAMINASE"/>
    <property type="match status" value="1"/>
</dbReference>
<sequence length="397" mass="45183">MSFFYHIPPSAAPIYEKDIYNCVRGFLGVEDYIYKFRKELEEYFQTRNVYLVSSGKAALTVILQALYRVAGDTHKDEVIIPAYTCYSVPASIIKAGLKVRLCDIDENTLDFNYSLLPDTLSERTLAVIPCSLFGILSDIERLHDIVQGKGILIIDDAAQAMGVSINGMLAGTRGDVGIFSLDRGKNFTTVEGGIIMTNRTDIADEIEKILSKTGRYSKLRQLVILLKATIFSQILRPFLYWIPANFPGLGVGGTFYSTHYVIRNMSNTQAGLAWNWRANLTRFNLARKENTEYYYRELSGFNNINCLKSGPEATYHRFPFYLDGGKKLDMNRLKLLGMSQRYPDSIDNIPELQYKNRNNYPVASSVPKRLFCLPTHIKFKKSFRLKLIQQLKEIGMN</sequence>
<dbReference type="Gene3D" id="3.40.640.10">
    <property type="entry name" value="Type I PLP-dependent aspartate aminotransferase-like (Major domain)"/>
    <property type="match status" value="1"/>
</dbReference>
<keyword evidence="5" id="KW-0808">Transferase</keyword>
<keyword evidence="5" id="KW-0032">Aminotransferase</keyword>
<organism evidence="5 6">
    <name type="scientific">Candidatus Scalindua japonica</name>
    <dbReference type="NCBI Taxonomy" id="1284222"/>
    <lineage>
        <taxon>Bacteria</taxon>
        <taxon>Pseudomonadati</taxon>
        <taxon>Planctomycetota</taxon>
        <taxon>Candidatus Brocadiia</taxon>
        <taxon>Candidatus Brocadiales</taxon>
        <taxon>Candidatus Scalinduaceae</taxon>
        <taxon>Candidatus Scalindua</taxon>
    </lineage>
</organism>
<dbReference type="InterPro" id="IPR015421">
    <property type="entry name" value="PyrdxlP-dep_Trfase_major"/>
</dbReference>
<keyword evidence="3 4" id="KW-0663">Pyridoxal phosphate</keyword>
<dbReference type="GO" id="GO:0000271">
    <property type="term" value="P:polysaccharide biosynthetic process"/>
    <property type="evidence" value="ECO:0007669"/>
    <property type="project" value="TreeGrafter"/>
</dbReference>
<dbReference type="RefSeq" id="WP_096896342.1">
    <property type="nucleotide sequence ID" value="NZ_BAOS01000045.1"/>
</dbReference>
<keyword evidence="6" id="KW-1185">Reference proteome</keyword>
<dbReference type="InterPro" id="IPR000653">
    <property type="entry name" value="DegT/StrS_aminotransferase"/>
</dbReference>
<evidence type="ECO:0000256" key="2">
    <source>
        <dbReference type="PIRSR" id="PIRSR000390-1"/>
    </source>
</evidence>
<protein>
    <submittedName>
        <fullName evidence="5">DegT/DnrJ/EryC1/StrS aminotransferase</fullName>
    </submittedName>
</protein>
<dbReference type="OrthoDB" id="9810913at2"/>
<dbReference type="PANTHER" id="PTHR30244:SF34">
    <property type="entry name" value="DTDP-4-AMINO-4,6-DIDEOXYGALACTOSE TRANSAMINASE"/>
    <property type="match status" value="1"/>
</dbReference>
<evidence type="ECO:0000256" key="3">
    <source>
        <dbReference type="PIRSR" id="PIRSR000390-2"/>
    </source>
</evidence>
<dbReference type="Proteomes" id="UP000218542">
    <property type="component" value="Unassembled WGS sequence"/>
</dbReference>
<dbReference type="GO" id="GO:0030170">
    <property type="term" value="F:pyridoxal phosphate binding"/>
    <property type="evidence" value="ECO:0007669"/>
    <property type="project" value="TreeGrafter"/>
</dbReference>
<dbReference type="InterPro" id="IPR015424">
    <property type="entry name" value="PyrdxlP-dep_Trfase"/>
</dbReference>
<comment type="caution">
    <text evidence="5">The sequence shown here is derived from an EMBL/GenBank/DDBJ whole genome shotgun (WGS) entry which is preliminary data.</text>
</comment>
<dbReference type="EMBL" id="BAOS01000045">
    <property type="protein sequence ID" value="GAX62950.1"/>
    <property type="molecule type" value="Genomic_DNA"/>
</dbReference>
<feature type="active site" description="Proton acceptor" evidence="2">
    <location>
        <position position="185"/>
    </location>
</feature>
<dbReference type="Gene3D" id="3.90.1150.10">
    <property type="entry name" value="Aspartate Aminotransferase, domain 1"/>
    <property type="match status" value="1"/>
</dbReference>
<feature type="modified residue" description="N6-(pyridoxal phosphate)lysine" evidence="3">
    <location>
        <position position="185"/>
    </location>
</feature>
<gene>
    <name evidence="5" type="ORF">SCALIN_C45_0108</name>
</gene>
<dbReference type="PIRSF" id="PIRSF000390">
    <property type="entry name" value="PLP_StrS"/>
    <property type="match status" value="1"/>
</dbReference>
<evidence type="ECO:0000313" key="5">
    <source>
        <dbReference type="EMBL" id="GAX62950.1"/>
    </source>
</evidence>
<comment type="similarity">
    <text evidence="1 4">Belongs to the DegT/DnrJ/EryC1 family.</text>
</comment>
<dbReference type="GO" id="GO:0008483">
    <property type="term" value="F:transaminase activity"/>
    <property type="evidence" value="ECO:0007669"/>
    <property type="project" value="UniProtKB-KW"/>
</dbReference>
<evidence type="ECO:0000256" key="1">
    <source>
        <dbReference type="ARBA" id="ARBA00037999"/>
    </source>
</evidence>
<reference evidence="6" key="1">
    <citation type="journal article" date="2017" name="Environ. Microbiol. Rep.">
        <title>Genetic Diversity of Marine Anaerobic Ammonium-Oxidizing Bacteria as Revealed by Genomic and Proteomic Analyses of 'Candidatus Scalindua japonica'.</title>
        <authorList>
            <person name="Oshiki M."/>
            <person name="Mizuto K."/>
            <person name="Kimura Z."/>
            <person name="Kindaichi T."/>
            <person name="Satoh H."/>
            <person name="Okabe S."/>
        </authorList>
    </citation>
    <scope>NUCLEOTIDE SEQUENCE [LARGE SCALE GENOMIC DNA]</scope>
    <source>
        <strain evidence="6">husup-a2</strain>
    </source>
</reference>
<name>A0A286U467_9BACT</name>
<dbReference type="AlphaFoldDB" id="A0A286U467"/>